<dbReference type="EMBL" id="CP158367">
    <property type="protein sequence ID" value="XBX74131.1"/>
    <property type="molecule type" value="Genomic_DNA"/>
</dbReference>
<dbReference type="InterPro" id="IPR044876">
    <property type="entry name" value="HRDC_dom_sf"/>
</dbReference>
<dbReference type="InterPro" id="IPR036388">
    <property type="entry name" value="WH-like_DNA-bd_sf"/>
</dbReference>
<dbReference type="Pfam" id="PF00570">
    <property type="entry name" value="HRDC"/>
    <property type="match status" value="1"/>
</dbReference>
<dbReference type="InterPro" id="IPR036390">
    <property type="entry name" value="WH_DNA-bd_sf"/>
</dbReference>
<dbReference type="CDD" id="cd18794">
    <property type="entry name" value="SF2_C_RecQ"/>
    <property type="match status" value="1"/>
</dbReference>
<dbReference type="InterPro" id="IPR004589">
    <property type="entry name" value="DNA_helicase_ATP-dep_RecQ"/>
</dbReference>
<sequence>MDLFQGLKKYFGYDEFRRGQKELVEGIVSGKDVLGIMPTGGGKSLCYQLPALMLDGITLVISPLISLMKDQVDSLNEMGIKASYINSSLTRGELNQRINEIKNNQYKIIYVAPERLTSEGKDFLQKLNISLVAIDEAHCISQWGHDFRPSYVQIPKFIESLEKRPVVAAFTATATERVVEEIENLINLKAPISVNTGFDRPNLFYQVLKVPDKLAYTSKYLQENNGDSGIIYCSTRKTVESLTKKLKEKGIDAADYHGGMNSDIRKKHQEDFIFGRTKIIVATNAFGMGIDKPDVRFVIHYNMPQNMESYYQEAGRAGRDGEDSQCILLYSPDDIVKQKILVENGTRSPKRQKILYQNLQYLIDYCHTNECLRNEILSYFGERIVDKSCSSCGNCLSESEMIDITVEAQKILSCIYRTGQRYGTAVIAQVLRGSKNKRIIDFGLDKVSTYGIMKEYTEKSIKEIALTLAAKDYIYITTDKFPVLKLTQKCKPLLKGQEKIFHKKELVYQKPASKAKAEKQQDQKVIQDYDQELMETLREVRLKISQQKELAPFMIFHDKTLKEMAAAYPQDKDEFIELSGVGLKKYDSYGQQFIDAIVEYCKRKDINPKSSKEKNIKVETVTATPQSDEDRYEQTYQLYEDGLPLDEISQKRGYTTTTILKHLKKCHEQGKLVNWDNFLDDLTKEEQILSAIEKAGTEKLRPIKQELSDEVTYDDIHVVMYKHKL</sequence>
<evidence type="ECO:0000313" key="20">
    <source>
        <dbReference type="EMBL" id="XBX74131.1"/>
    </source>
</evidence>
<dbReference type="SMART" id="SM00487">
    <property type="entry name" value="DEXDc"/>
    <property type="match status" value="1"/>
</dbReference>
<evidence type="ECO:0000256" key="13">
    <source>
        <dbReference type="ARBA" id="ARBA00023204"/>
    </source>
</evidence>
<dbReference type="InterPro" id="IPR002121">
    <property type="entry name" value="HRDC_dom"/>
</dbReference>
<keyword evidence="6" id="KW-0227">DNA damage</keyword>
<evidence type="ECO:0000256" key="16">
    <source>
        <dbReference type="NCBIfam" id="TIGR01389"/>
    </source>
</evidence>
<dbReference type="Pfam" id="PF16124">
    <property type="entry name" value="RecQ_Zn_bind"/>
    <property type="match status" value="1"/>
</dbReference>
<dbReference type="PROSITE" id="PS51194">
    <property type="entry name" value="HELICASE_CTER"/>
    <property type="match status" value="1"/>
</dbReference>
<evidence type="ECO:0000256" key="15">
    <source>
        <dbReference type="ARBA" id="ARBA00034617"/>
    </source>
</evidence>
<dbReference type="NCBIfam" id="TIGR00614">
    <property type="entry name" value="recQ_fam"/>
    <property type="match status" value="1"/>
</dbReference>
<proteinExistence type="inferred from homology"/>
<dbReference type="InterPro" id="IPR027417">
    <property type="entry name" value="P-loop_NTPase"/>
</dbReference>
<evidence type="ECO:0000256" key="5">
    <source>
        <dbReference type="ARBA" id="ARBA00022741"/>
    </source>
</evidence>
<dbReference type="InterPro" id="IPR006293">
    <property type="entry name" value="DNA_helicase_ATP-dep_RecQ_bac"/>
</dbReference>
<dbReference type="InterPro" id="IPR029491">
    <property type="entry name" value="Helicase_HTH"/>
</dbReference>
<dbReference type="GO" id="GO:0009432">
    <property type="term" value="P:SOS response"/>
    <property type="evidence" value="ECO:0007669"/>
    <property type="project" value="UniProtKB-UniRule"/>
</dbReference>
<dbReference type="Pfam" id="PF00271">
    <property type="entry name" value="Helicase_C"/>
    <property type="match status" value="1"/>
</dbReference>
<dbReference type="GO" id="GO:0005737">
    <property type="term" value="C:cytoplasm"/>
    <property type="evidence" value="ECO:0007669"/>
    <property type="project" value="TreeGrafter"/>
</dbReference>
<keyword evidence="7" id="KW-0378">Hydrolase</keyword>
<dbReference type="InterPro" id="IPR018982">
    <property type="entry name" value="RQC_domain"/>
</dbReference>
<comment type="cofactor">
    <cofactor evidence="2">
        <name>Zn(2+)</name>
        <dbReference type="ChEBI" id="CHEBI:29105"/>
    </cofactor>
</comment>
<reference evidence="20" key="1">
    <citation type="journal article" date="2013" name="Extremophiles">
        <title>Proteinivorax tanatarense gen. nov., sp. nov., an anaerobic, haloalkaliphilic, proteolytic bacterium isolated from a decaying algal bloom, and proposal of Proteinivoraceae fam. nov.</title>
        <authorList>
            <person name="Kevbrin V."/>
            <person name="Boltyanskaya Y."/>
            <person name="Zhilina T."/>
            <person name="Kolganova T."/>
            <person name="Lavrentjeva E."/>
            <person name="Kuznetsov B."/>
        </authorList>
    </citation>
    <scope>NUCLEOTIDE SEQUENCE</scope>
    <source>
        <strain evidence="20">Z-910T</strain>
    </source>
</reference>
<dbReference type="RefSeq" id="WP_350342889.1">
    <property type="nucleotide sequence ID" value="NZ_CP158367.1"/>
</dbReference>
<dbReference type="CDD" id="cd17920">
    <property type="entry name" value="DEXHc_RecQ"/>
    <property type="match status" value="1"/>
</dbReference>
<dbReference type="GO" id="GO:0016787">
    <property type="term" value="F:hydrolase activity"/>
    <property type="evidence" value="ECO:0007669"/>
    <property type="project" value="UniProtKB-KW"/>
</dbReference>
<evidence type="ECO:0000256" key="14">
    <source>
        <dbReference type="ARBA" id="ARBA00023235"/>
    </source>
</evidence>
<dbReference type="GO" id="GO:0006310">
    <property type="term" value="P:DNA recombination"/>
    <property type="evidence" value="ECO:0007669"/>
    <property type="project" value="UniProtKB-UniRule"/>
</dbReference>
<dbReference type="Gene3D" id="1.10.150.80">
    <property type="entry name" value="HRDC domain"/>
    <property type="match status" value="1"/>
</dbReference>
<reference evidence="20" key="2">
    <citation type="submission" date="2024-06" db="EMBL/GenBank/DDBJ databases">
        <authorList>
            <person name="Petrova K.O."/>
            <person name="Toshchakov S.V."/>
            <person name="Boltjanskaja Y.V."/>
            <person name="Kevbrin V."/>
        </authorList>
    </citation>
    <scope>NUCLEOTIDE SEQUENCE</scope>
    <source>
        <strain evidence="20">Z-910T</strain>
    </source>
</reference>
<name>A0AAU7VJK9_9FIRM</name>
<evidence type="ECO:0000256" key="6">
    <source>
        <dbReference type="ARBA" id="ARBA00022763"/>
    </source>
</evidence>
<evidence type="ECO:0000259" key="18">
    <source>
        <dbReference type="PROSITE" id="PS51192"/>
    </source>
</evidence>
<dbReference type="NCBIfam" id="TIGR01389">
    <property type="entry name" value="recQ"/>
    <property type="match status" value="1"/>
</dbReference>
<dbReference type="GO" id="GO:0006260">
    <property type="term" value="P:DNA replication"/>
    <property type="evidence" value="ECO:0007669"/>
    <property type="project" value="InterPro"/>
</dbReference>
<dbReference type="AlphaFoldDB" id="A0AAU7VJK9"/>
<dbReference type="PANTHER" id="PTHR13710:SF105">
    <property type="entry name" value="ATP-DEPENDENT DNA HELICASE Q1"/>
    <property type="match status" value="1"/>
</dbReference>
<dbReference type="InterPro" id="IPR011545">
    <property type="entry name" value="DEAD/DEAH_box_helicase_dom"/>
</dbReference>
<dbReference type="Pfam" id="PF00270">
    <property type="entry name" value="DEAD"/>
    <property type="match status" value="1"/>
</dbReference>
<dbReference type="Pfam" id="PF09382">
    <property type="entry name" value="RQC"/>
    <property type="match status" value="1"/>
</dbReference>
<dbReference type="GO" id="GO:0043138">
    <property type="term" value="F:3'-5' DNA helicase activity"/>
    <property type="evidence" value="ECO:0007669"/>
    <property type="project" value="UniProtKB-EC"/>
</dbReference>
<dbReference type="PROSITE" id="PS50967">
    <property type="entry name" value="HRDC"/>
    <property type="match status" value="1"/>
</dbReference>
<comment type="similarity">
    <text evidence="3">Belongs to the helicase family. RecQ subfamily.</text>
</comment>
<dbReference type="SMART" id="SM00956">
    <property type="entry name" value="RQC"/>
    <property type="match status" value="1"/>
</dbReference>
<evidence type="ECO:0000256" key="12">
    <source>
        <dbReference type="ARBA" id="ARBA00023172"/>
    </source>
</evidence>
<keyword evidence="14" id="KW-0413">Isomerase</keyword>
<dbReference type="InterPro" id="IPR001650">
    <property type="entry name" value="Helicase_C-like"/>
</dbReference>
<dbReference type="PROSITE" id="PS51192">
    <property type="entry name" value="HELICASE_ATP_BIND_1"/>
    <property type="match status" value="1"/>
</dbReference>
<evidence type="ECO:0000256" key="1">
    <source>
        <dbReference type="ARBA" id="ARBA00001946"/>
    </source>
</evidence>
<evidence type="ECO:0000256" key="2">
    <source>
        <dbReference type="ARBA" id="ARBA00001947"/>
    </source>
</evidence>
<feature type="domain" description="HRDC" evidence="17">
    <location>
        <begin position="527"/>
        <end position="607"/>
    </location>
</feature>
<keyword evidence="8 20" id="KW-0347">Helicase</keyword>
<evidence type="ECO:0000256" key="7">
    <source>
        <dbReference type="ARBA" id="ARBA00022801"/>
    </source>
</evidence>
<dbReference type="GO" id="GO:0046872">
    <property type="term" value="F:metal ion binding"/>
    <property type="evidence" value="ECO:0007669"/>
    <property type="project" value="UniProtKB-KW"/>
</dbReference>
<evidence type="ECO:0000256" key="11">
    <source>
        <dbReference type="ARBA" id="ARBA00023125"/>
    </source>
</evidence>
<gene>
    <name evidence="20" type="primary">recQ</name>
    <name evidence="20" type="ORF">PRVXT_002157</name>
</gene>
<dbReference type="Gene3D" id="1.10.10.1390">
    <property type="entry name" value="ATP-dependent DNA helicase RecQ"/>
    <property type="match status" value="1"/>
</dbReference>
<keyword evidence="4" id="KW-0479">Metal-binding</keyword>
<keyword evidence="9" id="KW-0862">Zinc</keyword>
<keyword evidence="10" id="KW-0067">ATP-binding</keyword>
<dbReference type="Pfam" id="PF14493">
    <property type="entry name" value="HTH_40"/>
    <property type="match status" value="1"/>
</dbReference>
<evidence type="ECO:0000259" key="19">
    <source>
        <dbReference type="PROSITE" id="PS51194"/>
    </source>
</evidence>
<keyword evidence="11" id="KW-0238">DNA-binding</keyword>
<dbReference type="SUPFAM" id="SSF46785">
    <property type="entry name" value="Winged helix' DNA-binding domain"/>
    <property type="match status" value="1"/>
</dbReference>
<dbReference type="Gene3D" id="3.40.50.300">
    <property type="entry name" value="P-loop containing nucleotide triphosphate hydrolases"/>
    <property type="match status" value="2"/>
</dbReference>
<dbReference type="PANTHER" id="PTHR13710">
    <property type="entry name" value="DNA HELICASE RECQ FAMILY MEMBER"/>
    <property type="match status" value="1"/>
</dbReference>
<dbReference type="InterPro" id="IPR032284">
    <property type="entry name" value="RecQ_Zn-bd"/>
</dbReference>
<evidence type="ECO:0000256" key="10">
    <source>
        <dbReference type="ARBA" id="ARBA00022840"/>
    </source>
</evidence>
<comment type="cofactor">
    <cofactor evidence="1">
        <name>Mg(2+)</name>
        <dbReference type="ChEBI" id="CHEBI:18420"/>
    </cofactor>
</comment>
<evidence type="ECO:0000256" key="9">
    <source>
        <dbReference type="ARBA" id="ARBA00022833"/>
    </source>
</evidence>
<dbReference type="FunFam" id="3.40.50.300:FF:000296">
    <property type="entry name" value="ATP-dependent DNA helicase RecQ"/>
    <property type="match status" value="1"/>
</dbReference>
<dbReference type="Gene3D" id="1.10.10.10">
    <property type="entry name" value="Winged helix-like DNA-binding domain superfamily/Winged helix DNA-binding domain"/>
    <property type="match status" value="1"/>
</dbReference>
<keyword evidence="13" id="KW-0234">DNA repair</keyword>
<comment type="catalytic activity">
    <reaction evidence="15">
        <text>Couples ATP hydrolysis with the unwinding of duplex DNA by translocating in the 3'-5' direction.</text>
        <dbReference type="EC" id="5.6.2.4"/>
    </reaction>
</comment>
<dbReference type="GO" id="GO:0009378">
    <property type="term" value="F:four-way junction helicase activity"/>
    <property type="evidence" value="ECO:0007669"/>
    <property type="project" value="TreeGrafter"/>
</dbReference>
<evidence type="ECO:0000259" key="17">
    <source>
        <dbReference type="PROSITE" id="PS50967"/>
    </source>
</evidence>
<dbReference type="InterPro" id="IPR010997">
    <property type="entry name" value="HRDC-like_sf"/>
</dbReference>
<evidence type="ECO:0000256" key="8">
    <source>
        <dbReference type="ARBA" id="ARBA00022806"/>
    </source>
</evidence>
<dbReference type="SMART" id="SM00341">
    <property type="entry name" value="HRDC"/>
    <property type="match status" value="1"/>
</dbReference>
<keyword evidence="5" id="KW-0547">Nucleotide-binding</keyword>
<dbReference type="SUPFAM" id="SSF47819">
    <property type="entry name" value="HRDC-like"/>
    <property type="match status" value="1"/>
</dbReference>
<feature type="domain" description="Helicase C-terminal" evidence="19">
    <location>
        <begin position="209"/>
        <end position="360"/>
    </location>
</feature>
<accession>A0AAU7VJK9</accession>
<dbReference type="GO" id="GO:0005524">
    <property type="term" value="F:ATP binding"/>
    <property type="evidence" value="ECO:0007669"/>
    <property type="project" value="UniProtKB-KW"/>
</dbReference>
<feature type="domain" description="Helicase ATP-binding" evidence="18">
    <location>
        <begin position="24"/>
        <end position="192"/>
    </location>
</feature>
<dbReference type="GO" id="GO:0003677">
    <property type="term" value="F:DNA binding"/>
    <property type="evidence" value="ECO:0007669"/>
    <property type="project" value="UniProtKB-KW"/>
</dbReference>
<protein>
    <recommendedName>
        <fullName evidence="16">DNA helicase RecQ</fullName>
        <ecNumber evidence="16">5.6.2.4</ecNumber>
    </recommendedName>
</protein>
<dbReference type="GO" id="GO:0043590">
    <property type="term" value="C:bacterial nucleoid"/>
    <property type="evidence" value="ECO:0007669"/>
    <property type="project" value="TreeGrafter"/>
</dbReference>
<dbReference type="InterPro" id="IPR014001">
    <property type="entry name" value="Helicase_ATP-bd"/>
</dbReference>
<dbReference type="GO" id="GO:0030894">
    <property type="term" value="C:replisome"/>
    <property type="evidence" value="ECO:0007669"/>
    <property type="project" value="TreeGrafter"/>
</dbReference>
<dbReference type="GO" id="GO:0006281">
    <property type="term" value="P:DNA repair"/>
    <property type="evidence" value="ECO:0007669"/>
    <property type="project" value="UniProtKB-KW"/>
</dbReference>
<dbReference type="EC" id="5.6.2.4" evidence="16"/>
<evidence type="ECO:0000256" key="4">
    <source>
        <dbReference type="ARBA" id="ARBA00022723"/>
    </source>
</evidence>
<organism evidence="20">
    <name type="scientific">Proteinivorax tanatarense</name>
    <dbReference type="NCBI Taxonomy" id="1260629"/>
    <lineage>
        <taxon>Bacteria</taxon>
        <taxon>Bacillati</taxon>
        <taxon>Bacillota</taxon>
        <taxon>Clostridia</taxon>
        <taxon>Eubacteriales</taxon>
        <taxon>Proteinivoracaceae</taxon>
        <taxon>Proteinivorax</taxon>
    </lineage>
</organism>
<dbReference type="SMART" id="SM00490">
    <property type="entry name" value="HELICc"/>
    <property type="match status" value="1"/>
</dbReference>
<evidence type="ECO:0000256" key="3">
    <source>
        <dbReference type="ARBA" id="ARBA00005446"/>
    </source>
</evidence>
<dbReference type="FunFam" id="3.40.50.300:FF:000156">
    <property type="entry name" value="ATP-dependent DNA helicase recQ"/>
    <property type="match status" value="1"/>
</dbReference>
<dbReference type="SUPFAM" id="SSF52540">
    <property type="entry name" value="P-loop containing nucleoside triphosphate hydrolases"/>
    <property type="match status" value="1"/>
</dbReference>
<keyword evidence="12" id="KW-0233">DNA recombination</keyword>